<reference evidence="2 3" key="1">
    <citation type="submission" date="2021-03" db="EMBL/GenBank/DDBJ databases">
        <title>Sequencing the genomes of 1000 actinobacteria strains.</title>
        <authorList>
            <person name="Klenk H.-P."/>
        </authorList>
    </citation>
    <scope>NUCLEOTIDE SEQUENCE [LARGE SCALE GENOMIC DNA]</scope>
    <source>
        <strain evidence="2 3">DSM 44506</strain>
    </source>
</reference>
<dbReference type="InterPro" id="IPR011990">
    <property type="entry name" value="TPR-like_helical_dom_sf"/>
</dbReference>
<gene>
    <name evidence="2" type="ORF">JOF33_002294</name>
</gene>
<feature type="compositionally biased region" description="Basic and acidic residues" evidence="1">
    <location>
        <begin position="150"/>
        <end position="159"/>
    </location>
</feature>
<feature type="compositionally biased region" description="Gly residues" evidence="1">
    <location>
        <begin position="167"/>
        <end position="184"/>
    </location>
</feature>
<feature type="region of interest" description="Disordered" evidence="1">
    <location>
        <begin position="1"/>
        <end position="44"/>
    </location>
</feature>
<keyword evidence="3" id="KW-1185">Reference proteome</keyword>
<evidence type="ECO:0000256" key="1">
    <source>
        <dbReference type="SAM" id="MobiDB-lite"/>
    </source>
</evidence>
<organism evidence="2 3">
    <name type="scientific">Corynebacterium freneyi</name>
    <dbReference type="NCBI Taxonomy" id="134034"/>
    <lineage>
        <taxon>Bacteria</taxon>
        <taxon>Bacillati</taxon>
        <taxon>Actinomycetota</taxon>
        <taxon>Actinomycetes</taxon>
        <taxon>Mycobacteriales</taxon>
        <taxon>Corynebacteriaceae</taxon>
        <taxon>Corynebacterium</taxon>
    </lineage>
</organism>
<proteinExistence type="predicted"/>
<dbReference type="EMBL" id="JAGINY010000001">
    <property type="protein sequence ID" value="MBP2333595.1"/>
    <property type="molecule type" value="Genomic_DNA"/>
</dbReference>
<dbReference type="Proteomes" id="UP001519305">
    <property type="component" value="Unassembled WGS sequence"/>
</dbReference>
<dbReference type="Gene3D" id="1.25.40.10">
    <property type="entry name" value="Tetratricopeptide repeat domain"/>
    <property type="match status" value="1"/>
</dbReference>
<feature type="compositionally biased region" description="Low complexity" evidence="1">
    <location>
        <begin position="11"/>
        <end position="22"/>
    </location>
</feature>
<protein>
    <submittedName>
        <fullName evidence="2">Tetratricopeptide (TPR) repeat protein</fullName>
    </submittedName>
</protein>
<dbReference type="RefSeq" id="WP_209654239.1">
    <property type="nucleotide sequence ID" value="NZ_CP047357.1"/>
</dbReference>
<evidence type="ECO:0000313" key="3">
    <source>
        <dbReference type="Proteomes" id="UP001519305"/>
    </source>
</evidence>
<evidence type="ECO:0000313" key="2">
    <source>
        <dbReference type="EMBL" id="MBP2333595.1"/>
    </source>
</evidence>
<comment type="caution">
    <text evidence="2">The sequence shown here is derived from an EMBL/GenBank/DDBJ whole genome shotgun (WGS) entry which is preliminary data.</text>
</comment>
<sequence>MIYRNASKGAPQQQSPEVQVSPTAEEMLAAARDAIDGPDGSRASTTKYREIIAKLRPGPRLPGDPADALALARAHEGLADQYAATDQPVKAIESLYAVAVMSLLVDDPLMRGRAFAKVADLRISAGNYAEARKDLTTAALAFDAAGDGATARELRERRSGRTSATGVGAGAGEGAEASGGGGSSSGANANVGTVPNDAPRRRRGLADRLMNRALATLGTNGGADAPSGRGDVVDGEVAGTDEGGTGSRVDWGKALVRVESAGVSDAKKDGADALLRLLLNSAGQADGPNDDQIRRAAPLLVGMGGAGRFDASAFASDITVAANAVCAIGDLKVQGTTRDELAERSRAVWTSALTTGDEALRAGDAATARDAFQFVLDSRSKTVHATSAQQGAALVGRTRAAVISGDQKDIRASALAGANAVCRLPDTGDRARYGERFAHLLRDVGDATTLRMRLLERVADNWSQVGDEHAAVRCLLEAALCKAKLRDFRGAHEDFQRLSQRAEELEDTALLSESLLHLGRSWNFAGRPEVAVKCYDTLLDKVTPGELDDDRARVGYARLLLEKGRTLARVPGASESELTEARAGVTKARDIFAGLGAQLLVREANETIDQLPR</sequence>
<dbReference type="SUPFAM" id="SSF48452">
    <property type="entry name" value="TPR-like"/>
    <property type="match status" value="1"/>
</dbReference>
<name>A0ABS4UAQ1_9CORY</name>
<feature type="region of interest" description="Disordered" evidence="1">
    <location>
        <begin position="150"/>
        <end position="201"/>
    </location>
</feature>
<accession>A0ABS4UAQ1</accession>